<proteinExistence type="predicted"/>
<dbReference type="SUPFAM" id="SSF55785">
    <property type="entry name" value="PYP-like sensor domain (PAS domain)"/>
    <property type="match status" value="2"/>
</dbReference>
<dbReference type="Pfam" id="PF08447">
    <property type="entry name" value="PAS_3"/>
    <property type="match status" value="1"/>
</dbReference>
<dbReference type="InterPro" id="IPR000160">
    <property type="entry name" value="GGDEF_dom"/>
</dbReference>
<feature type="domain" description="PAS" evidence="1">
    <location>
        <begin position="142"/>
        <end position="191"/>
    </location>
</feature>
<dbReference type="SMART" id="SM00091">
    <property type="entry name" value="PAS"/>
    <property type="match status" value="2"/>
</dbReference>
<feature type="domain" description="GGDEF" evidence="2">
    <location>
        <begin position="404"/>
        <end position="537"/>
    </location>
</feature>
<dbReference type="InterPro" id="IPR043128">
    <property type="entry name" value="Rev_trsase/Diguanyl_cyclase"/>
</dbReference>
<dbReference type="Gene3D" id="3.30.450.20">
    <property type="entry name" value="PAS domain"/>
    <property type="match status" value="2"/>
</dbReference>
<dbReference type="InterPro" id="IPR000014">
    <property type="entry name" value="PAS"/>
</dbReference>
<dbReference type="InterPro" id="IPR013656">
    <property type="entry name" value="PAS_4"/>
</dbReference>
<dbReference type="EMBL" id="CADCTF010000013">
    <property type="protein sequence ID" value="CAA9214234.1"/>
    <property type="molecule type" value="Genomic_DNA"/>
</dbReference>
<dbReference type="PROSITE" id="PS50887">
    <property type="entry name" value="GGDEF"/>
    <property type="match status" value="1"/>
</dbReference>
<dbReference type="PROSITE" id="PS50112">
    <property type="entry name" value="PAS"/>
    <property type="match status" value="2"/>
</dbReference>
<dbReference type="SMART" id="SM00267">
    <property type="entry name" value="GGDEF"/>
    <property type="match status" value="1"/>
</dbReference>
<protein>
    <submittedName>
        <fullName evidence="3">Diguanylate cyclase/phosphodiesterase (GGDEF &amp; EAL domains) with PAS/PAC sensor(S)</fullName>
    </submittedName>
</protein>
<dbReference type="Gene3D" id="3.30.70.270">
    <property type="match status" value="1"/>
</dbReference>
<dbReference type="CDD" id="cd01949">
    <property type="entry name" value="GGDEF"/>
    <property type="match status" value="1"/>
</dbReference>
<gene>
    <name evidence="3" type="ORF">AVDCRST_MAG50-362</name>
</gene>
<feature type="domain" description="PAS" evidence="1">
    <location>
        <begin position="247"/>
        <end position="316"/>
    </location>
</feature>
<dbReference type="CDD" id="cd00130">
    <property type="entry name" value="PAS"/>
    <property type="match status" value="2"/>
</dbReference>
<dbReference type="Pfam" id="PF08448">
    <property type="entry name" value="PAS_4"/>
    <property type="match status" value="1"/>
</dbReference>
<evidence type="ECO:0000259" key="1">
    <source>
        <dbReference type="PROSITE" id="PS50112"/>
    </source>
</evidence>
<evidence type="ECO:0000313" key="3">
    <source>
        <dbReference type="EMBL" id="CAA9214234.1"/>
    </source>
</evidence>
<dbReference type="AlphaFoldDB" id="A0A6J4H4P5"/>
<dbReference type="InterPro" id="IPR035965">
    <property type="entry name" value="PAS-like_dom_sf"/>
</dbReference>
<sequence length="539" mass="59435">MDLARPEPDELVRALHALLDAYPHGAVAALGDDGRYLPIPESLPITSQQRLTGRVPMDLVPSGDRRSVLEHFLQAKANGASQRRFSSRGRDMTVFIVDVRHEHGVLVVLVAESPDEASPVALPPVLEEVRPRHGRTWRGELGEIVQVDRGVAAMTGFDPDELLGGDPLRLIHPEDHDLAIQNWFEVLLADGGRARRWRGRQMRADGSWLWVEFTNHNYLADPDVASVLSEMVDISDEMQATDEVWQGRELLRRLTEALPLGVLQIDAERRVIYTNDRLHEIVGVGRVPMLAQQLATIVPDERGHFEEGIASVLASGAEVDLELRLRLDGLGDERYCKVSLRALLDRADRPTGAIVCISDVTESAMLRQALEVRATYDRLTDCYNREAIMARLDSSLRRRPYLGFGTAVVFVDLDRFKPVNDRLGHAAGDEVLRIVANRLRHSVRGNDLVGRLGGDEFLVVLPDVTEPRVALEVADRIAASLHVDARIGEEVVAIRASIGVAWTAQGDAVPDALVAAADAAMYRSKADGECLPVFTALAS</sequence>
<name>A0A6J4H4P5_9ACTN</name>
<dbReference type="Pfam" id="PF00990">
    <property type="entry name" value="GGDEF"/>
    <property type="match status" value="1"/>
</dbReference>
<dbReference type="NCBIfam" id="TIGR00254">
    <property type="entry name" value="GGDEF"/>
    <property type="match status" value="1"/>
</dbReference>
<dbReference type="NCBIfam" id="TIGR00229">
    <property type="entry name" value="sensory_box"/>
    <property type="match status" value="2"/>
</dbReference>
<dbReference type="PANTHER" id="PTHR44757">
    <property type="entry name" value="DIGUANYLATE CYCLASE DGCP"/>
    <property type="match status" value="1"/>
</dbReference>
<dbReference type="InterPro" id="IPR029787">
    <property type="entry name" value="Nucleotide_cyclase"/>
</dbReference>
<dbReference type="SUPFAM" id="SSF55073">
    <property type="entry name" value="Nucleotide cyclase"/>
    <property type="match status" value="1"/>
</dbReference>
<reference evidence="3" key="1">
    <citation type="submission" date="2020-02" db="EMBL/GenBank/DDBJ databases">
        <authorList>
            <person name="Meier V. D."/>
        </authorList>
    </citation>
    <scope>NUCLEOTIDE SEQUENCE</scope>
    <source>
        <strain evidence="3">AVDCRST_MAG50</strain>
    </source>
</reference>
<evidence type="ECO:0000259" key="2">
    <source>
        <dbReference type="PROSITE" id="PS50887"/>
    </source>
</evidence>
<accession>A0A6J4H4P5</accession>
<dbReference type="InterPro" id="IPR052155">
    <property type="entry name" value="Biofilm_reg_signaling"/>
</dbReference>
<organism evidence="3">
    <name type="scientific">uncultured Acidimicrobiales bacterium</name>
    <dbReference type="NCBI Taxonomy" id="310071"/>
    <lineage>
        <taxon>Bacteria</taxon>
        <taxon>Bacillati</taxon>
        <taxon>Actinomycetota</taxon>
        <taxon>Acidimicrobiia</taxon>
        <taxon>Acidimicrobiales</taxon>
        <taxon>environmental samples</taxon>
    </lineage>
</organism>
<dbReference type="InterPro" id="IPR013655">
    <property type="entry name" value="PAS_fold_3"/>
</dbReference>
<dbReference type="PANTHER" id="PTHR44757:SF2">
    <property type="entry name" value="BIOFILM ARCHITECTURE MAINTENANCE PROTEIN MBAA"/>
    <property type="match status" value="1"/>
</dbReference>